<accession>A0A7J6VYF5</accession>
<keyword evidence="5" id="KW-0812">Transmembrane</keyword>
<evidence type="ECO:0000256" key="7">
    <source>
        <dbReference type="ARBA" id="ARBA00023114"/>
    </source>
</evidence>
<dbReference type="Gene3D" id="2.40.160.10">
    <property type="entry name" value="Porin"/>
    <property type="match status" value="1"/>
</dbReference>
<dbReference type="CDD" id="cd07306">
    <property type="entry name" value="Porin3_VDAC"/>
    <property type="match status" value="1"/>
</dbReference>
<dbReference type="InterPro" id="IPR027246">
    <property type="entry name" value="Porin_Euk/Tom40"/>
</dbReference>
<comment type="similarity">
    <text evidence="2">Belongs to the eukaryotic mitochondrial porin (TC 1.B.8.1) family.</text>
</comment>
<dbReference type="InterPro" id="IPR023614">
    <property type="entry name" value="Porin_dom_sf"/>
</dbReference>
<name>A0A7J6VYF5_THATH</name>
<keyword evidence="6" id="KW-0406">Ion transport</keyword>
<dbReference type="Pfam" id="PF01459">
    <property type="entry name" value="Porin_3"/>
    <property type="match status" value="1"/>
</dbReference>
<dbReference type="PANTHER" id="PTHR11743:SF27">
    <property type="entry name" value="MITOCHONDRIAL OUTER MEMBRANE PROTEIN PORIN 4"/>
    <property type="match status" value="1"/>
</dbReference>
<reference evidence="9 10" key="1">
    <citation type="submission" date="2020-06" db="EMBL/GenBank/DDBJ databases">
        <title>Transcriptomic and genomic resources for Thalictrum thalictroides and T. hernandezii: Facilitating candidate gene discovery in an emerging model plant lineage.</title>
        <authorList>
            <person name="Arias T."/>
            <person name="Riano-Pachon D.M."/>
            <person name="Di Stilio V.S."/>
        </authorList>
    </citation>
    <scope>NUCLEOTIDE SEQUENCE [LARGE SCALE GENOMIC DNA]</scope>
    <source>
        <strain evidence="10">cv. WT478/WT964</strain>
        <tissue evidence="9">Leaves</tissue>
    </source>
</reference>
<comment type="caution">
    <text evidence="9">The sequence shown here is derived from an EMBL/GenBank/DDBJ whole genome shotgun (WGS) entry which is preliminary data.</text>
</comment>
<comment type="subcellular location">
    <subcellularLocation>
        <location evidence="1">Membrane</location>
    </subcellularLocation>
</comment>
<dbReference type="OrthoDB" id="7827681at2759"/>
<keyword evidence="10" id="KW-1185">Reference proteome</keyword>
<evidence type="ECO:0000256" key="3">
    <source>
        <dbReference type="ARBA" id="ARBA00022448"/>
    </source>
</evidence>
<proteinExistence type="inferred from homology"/>
<evidence type="ECO:0000256" key="8">
    <source>
        <dbReference type="ARBA" id="ARBA00023136"/>
    </source>
</evidence>
<dbReference type="PANTHER" id="PTHR11743">
    <property type="entry name" value="VOLTAGE-DEPENDENT ANION-SELECTIVE CHANNEL"/>
    <property type="match status" value="1"/>
</dbReference>
<evidence type="ECO:0000256" key="5">
    <source>
        <dbReference type="ARBA" id="ARBA00022692"/>
    </source>
</evidence>
<organism evidence="9 10">
    <name type="scientific">Thalictrum thalictroides</name>
    <name type="common">Rue-anemone</name>
    <name type="synonym">Anemone thalictroides</name>
    <dbReference type="NCBI Taxonomy" id="46969"/>
    <lineage>
        <taxon>Eukaryota</taxon>
        <taxon>Viridiplantae</taxon>
        <taxon>Streptophyta</taxon>
        <taxon>Embryophyta</taxon>
        <taxon>Tracheophyta</taxon>
        <taxon>Spermatophyta</taxon>
        <taxon>Magnoliopsida</taxon>
        <taxon>Ranunculales</taxon>
        <taxon>Ranunculaceae</taxon>
        <taxon>Thalictroideae</taxon>
        <taxon>Thalictrum</taxon>
    </lineage>
</organism>
<dbReference type="GO" id="GO:0008308">
    <property type="term" value="F:voltage-gated monoatomic anion channel activity"/>
    <property type="evidence" value="ECO:0007669"/>
    <property type="project" value="InterPro"/>
</dbReference>
<dbReference type="AlphaFoldDB" id="A0A7J6VYF5"/>
<dbReference type="GO" id="GO:0046930">
    <property type="term" value="C:pore complex"/>
    <property type="evidence" value="ECO:0007669"/>
    <property type="project" value="UniProtKB-KW"/>
</dbReference>
<dbReference type="GO" id="GO:0005741">
    <property type="term" value="C:mitochondrial outer membrane"/>
    <property type="evidence" value="ECO:0007669"/>
    <property type="project" value="InterPro"/>
</dbReference>
<sequence length="287" mass="30654">MATNMCSVGDGKASTPAPFSECGKRVKDLLTKDYNFDHKFILTIPSDSGMILTATSATKDDFFVGDISTQYKSNSATVDVKIDSCSNVSTTVTMNEIFPSTKAALSFKIPDHKSSKLDVQYLHPHATINSSVGLTPSPLLEFAAAIGSKRLSLGGEVGFDTSSASFTKYNAGMVFNDPDLSAALMLADKGETLKLSFIQSVNPINGATVAAEMTHKFTTYENTFTCGASYAVDASTLGKIRVSHNGKVGMLCQREWRPKSLVTFSAEYDSKAINAPPKLGLSVALKP</sequence>
<keyword evidence="3" id="KW-0813">Transport</keyword>
<evidence type="ECO:0000313" key="10">
    <source>
        <dbReference type="Proteomes" id="UP000554482"/>
    </source>
</evidence>
<evidence type="ECO:0000256" key="2">
    <source>
        <dbReference type="ARBA" id="ARBA00009624"/>
    </source>
</evidence>
<dbReference type="InterPro" id="IPR001925">
    <property type="entry name" value="Porin_Euk"/>
</dbReference>
<dbReference type="GO" id="GO:0015288">
    <property type="term" value="F:porin activity"/>
    <property type="evidence" value="ECO:0007669"/>
    <property type="project" value="UniProtKB-KW"/>
</dbReference>
<keyword evidence="7" id="KW-0626">Porin</keyword>
<evidence type="ECO:0000256" key="4">
    <source>
        <dbReference type="ARBA" id="ARBA00022452"/>
    </source>
</evidence>
<keyword evidence="4" id="KW-1134">Transmembrane beta strand</keyword>
<protein>
    <submittedName>
        <fullName evidence="9">Mitochondrial outer membrane porin</fullName>
    </submittedName>
</protein>
<dbReference type="Proteomes" id="UP000554482">
    <property type="component" value="Unassembled WGS sequence"/>
</dbReference>
<dbReference type="EMBL" id="JABWDY010024561">
    <property type="protein sequence ID" value="KAF5190159.1"/>
    <property type="molecule type" value="Genomic_DNA"/>
</dbReference>
<evidence type="ECO:0000256" key="6">
    <source>
        <dbReference type="ARBA" id="ARBA00023065"/>
    </source>
</evidence>
<evidence type="ECO:0000256" key="1">
    <source>
        <dbReference type="ARBA" id="ARBA00004370"/>
    </source>
</evidence>
<keyword evidence="8" id="KW-0472">Membrane</keyword>
<dbReference type="FunFam" id="2.40.160.10:FF:000003">
    <property type="entry name" value="Outer mitochondrial membrane protein porin"/>
    <property type="match status" value="1"/>
</dbReference>
<gene>
    <name evidence="9" type="ORF">FRX31_020256</name>
</gene>
<evidence type="ECO:0000313" key="9">
    <source>
        <dbReference type="EMBL" id="KAF5190159.1"/>
    </source>
</evidence>